<keyword evidence="3" id="KW-1185">Reference proteome</keyword>
<sequence length="92" mass="10701">MAESWQSSRSPENVVCLLPPSKSTSPSESGSDLPCRHKREKARVYSIEITEKKKMWTILPIINSDQPQIFRFSENFPINQKLRETEMPHEKN</sequence>
<feature type="compositionally biased region" description="Polar residues" evidence="1">
    <location>
        <begin position="1"/>
        <end position="11"/>
    </location>
</feature>
<gene>
    <name evidence="2" type="ORF">NPIL_299061</name>
</gene>
<dbReference type="Proteomes" id="UP000887013">
    <property type="component" value="Unassembled WGS sequence"/>
</dbReference>
<dbReference type="AlphaFoldDB" id="A0A8X6T2R2"/>
<name>A0A8X6T2R2_NEPPI</name>
<protein>
    <submittedName>
        <fullName evidence="2">Uncharacterized protein</fullName>
    </submittedName>
</protein>
<feature type="compositionally biased region" description="Low complexity" evidence="1">
    <location>
        <begin position="19"/>
        <end position="31"/>
    </location>
</feature>
<reference evidence="2" key="1">
    <citation type="submission" date="2020-08" db="EMBL/GenBank/DDBJ databases">
        <title>Multicomponent nature underlies the extraordinary mechanical properties of spider dragline silk.</title>
        <authorList>
            <person name="Kono N."/>
            <person name="Nakamura H."/>
            <person name="Mori M."/>
            <person name="Yoshida Y."/>
            <person name="Ohtoshi R."/>
            <person name="Malay A.D."/>
            <person name="Moran D.A.P."/>
            <person name="Tomita M."/>
            <person name="Numata K."/>
            <person name="Arakawa K."/>
        </authorList>
    </citation>
    <scope>NUCLEOTIDE SEQUENCE</scope>
</reference>
<dbReference type="EMBL" id="BMAW01000574">
    <property type="protein sequence ID" value="GFS69775.1"/>
    <property type="molecule type" value="Genomic_DNA"/>
</dbReference>
<organism evidence="2 3">
    <name type="scientific">Nephila pilipes</name>
    <name type="common">Giant wood spider</name>
    <name type="synonym">Nephila maculata</name>
    <dbReference type="NCBI Taxonomy" id="299642"/>
    <lineage>
        <taxon>Eukaryota</taxon>
        <taxon>Metazoa</taxon>
        <taxon>Ecdysozoa</taxon>
        <taxon>Arthropoda</taxon>
        <taxon>Chelicerata</taxon>
        <taxon>Arachnida</taxon>
        <taxon>Araneae</taxon>
        <taxon>Araneomorphae</taxon>
        <taxon>Entelegynae</taxon>
        <taxon>Araneoidea</taxon>
        <taxon>Nephilidae</taxon>
        <taxon>Nephila</taxon>
    </lineage>
</organism>
<evidence type="ECO:0000256" key="1">
    <source>
        <dbReference type="SAM" id="MobiDB-lite"/>
    </source>
</evidence>
<proteinExistence type="predicted"/>
<comment type="caution">
    <text evidence="2">The sequence shown here is derived from an EMBL/GenBank/DDBJ whole genome shotgun (WGS) entry which is preliminary data.</text>
</comment>
<accession>A0A8X6T2R2</accession>
<evidence type="ECO:0000313" key="2">
    <source>
        <dbReference type="EMBL" id="GFS69775.1"/>
    </source>
</evidence>
<evidence type="ECO:0000313" key="3">
    <source>
        <dbReference type="Proteomes" id="UP000887013"/>
    </source>
</evidence>
<feature type="region of interest" description="Disordered" evidence="1">
    <location>
        <begin position="1"/>
        <end position="35"/>
    </location>
</feature>